<reference evidence="3" key="1">
    <citation type="submission" date="2016-10" db="EMBL/GenBank/DDBJ databases">
        <authorList>
            <person name="Varghese N."/>
            <person name="Submissions S."/>
        </authorList>
    </citation>
    <scope>NUCLEOTIDE SEQUENCE [LARGE SCALE GENOMIC DNA]</scope>
    <source>
        <strain evidence="3">CGMCC 1.10683</strain>
    </source>
</reference>
<evidence type="ECO:0000313" key="3">
    <source>
        <dbReference type="Proteomes" id="UP000198788"/>
    </source>
</evidence>
<protein>
    <submittedName>
        <fullName evidence="2">Uncharacterized protein</fullName>
    </submittedName>
</protein>
<organism evidence="2 3">
    <name type="scientific">Brevundimonas viscosa</name>
    <dbReference type="NCBI Taxonomy" id="871741"/>
    <lineage>
        <taxon>Bacteria</taxon>
        <taxon>Pseudomonadati</taxon>
        <taxon>Pseudomonadota</taxon>
        <taxon>Alphaproteobacteria</taxon>
        <taxon>Caulobacterales</taxon>
        <taxon>Caulobacteraceae</taxon>
        <taxon>Brevundimonas</taxon>
    </lineage>
</organism>
<feature type="transmembrane region" description="Helical" evidence="1">
    <location>
        <begin position="80"/>
        <end position="102"/>
    </location>
</feature>
<accession>A0A1I6QDS6</accession>
<dbReference type="EMBL" id="FOZV01000003">
    <property type="protein sequence ID" value="SFS50626.1"/>
    <property type="molecule type" value="Genomic_DNA"/>
</dbReference>
<keyword evidence="3" id="KW-1185">Reference proteome</keyword>
<evidence type="ECO:0000313" key="2">
    <source>
        <dbReference type="EMBL" id="SFS50626.1"/>
    </source>
</evidence>
<sequence length="103" mass="11550">MTHWAGLAAVWMSITAFGALVAAWYGAQFWADYLKSMKLRPGELPGFWRPGWGWDLTPIAAFYTDLHRRYDSRFISGCVWTFRIAVPATGLAGLVALAARLVR</sequence>
<name>A0A1I6QDS6_9CAUL</name>
<keyword evidence="1" id="KW-1133">Transmembrane helix</keyword>
<feature type="transmembrane region" description="Helical" evidence="1">
    <location>
        <begin position="7"/>
        <end position="27"/>
    </location>
</feature>
<dbReference type="RefSeq" id="WP_092309006.1">
    <property type="nucleotide sequence ID" value="NZ_FOZV01000003.1"/>
</dbReference>
<proteinExistence type="predicted"/>
<keyword evidence="1" id="KW-0812">Transmembrane</keyword>
<keyword evidence="1" id="KW-0472">Membrane</keyword>
<gene>
    <name evidence="2" type="ORF">SAMN05192570_1726</name>
</gene>
<dbReference type="STRING" id="871741.SAMN05192570_1726"/>
<dbReference type="AlphaFoldDB" id="A0A1I6QDS6"/>
<evidence type="ECO:0000256" key="1">
    <source>
        <dbReference type="SAM" id="Phobius"/>
    </source>
</evidence>
<dbReference type="Proteomes" id="UP000198788">
    <property type="component" value="Unassembled WGS sequence"/>
</dbReference>